<dbReference type="AlphaFoldDB" id="A0A1G7P5D7"/>
<keyword evidence="1" id="KW-0472">Membrane</keyword>
<dbReference type="STRING" id="218672.SAMN04489759_103227"/>
<gene>
    <name evidence="2" type="ORF">SAMN04489759_103227</name>
</gene>
<evidence type="ECO:0000313" key="2">
    <source>
        <dbReference type="EMBL" id="SDF81454.1"/>
    </source>
</evidence>
<reference evidence="3" key="1">
    <citation type="submission" date="2016-10" db="EMBL/GenBank/DDBJ databases">
        <authorList>
            <person name="Varghese N."/>
            <person name="Submissions S."/>
        </authorList>
    </citation>
    <scope>NUCLEOTIDE SEQUENCE [LARGE SCALE GENOMIC DNA]</scope>
    <source>
        <strain evidence="3">DSM 16477</strain>
    </source>
</reference>
<name>A0A1G7P5D7_9RHOB</name>
<dbReference type="Proteomes" id="UP000199399">
    <property type="component" value="Unassembled WGS sequence"/>
</dbReference>
<evidence type="ECO:0000313" key="3">
    <source>
        <dbReference type="Proteomes" id="UP000199399"/>
    </source>
</evidence>
<keyword evidence="1" id="KW-0812">Transmembrane</keyword>
<organism evidence="2 3">
    <name type="scientific">Sulfitobacter delicatus</name>
    <dbReference type="NCBI Taxonomy" id="218672"/>
    <lineage>
        <taxon>Bacteria</taxon>
        <taxon>Pseudomonadati</taxon>
        <taxon>Pseudomonadota</taxon>
        <taxon>Alphaproteobacteria</taxon>
        <taxon>Rhodobacterales</taxon>
        <taxon>Roseobacteraceae</taxon>
        <taxon>Sulfitobacter</taxon>
    </lineage>
</organism>
<evidence type="ECO:0000256" key="1">
    <source>
        <dbReference type="SAM" id="Phobius"/>
    </source>
</evidence>
<keyword evidence="1" id="KW-1133">Transmembrane helix</keyword>
<dbReference type="RefSeq" id="WP_093740785.1">
    <property type="nucleotide sequence ID" value="NZ_FNBP01000003.1"/>
</dbReference>
<dbReference type="EMBL" id="FNBP01000003">
    <property type="protein sequence ID" value="SDF81454.1"/>
    <property type="molecule type" value="Genomic_DNA"/>
</dbReference>
<protein>
    <submittedName>
        <fullName evidence="2">Uncharacterized protein</fullName>
    </submittedName>
</protein>
<dbReference type="OrthoDB" id="7727069at2"/>
<keyword evidence="3" id="KW-1185">Reference proteome</keyword>
<feature type="transmembrane region" description="Helical" evidence="1">
    <location>
        <begin position="37"/>
        <end position="56"/>
    </location>
</feature>
<accession>A0A1G7P5D7</accession>
<sequence length="78" mass="8782">MAISTTTFEERLNRIETRAAKADKAHRRRRRAQPRPGRLIGFVAAGMLIGGTAFAWDGTTPPYEWALPSLEWAMALLR</sequence>
<proteinExistence type="predicted"/>